<organism evidence="2 3">
    <name type="scientific">Reinekea marina</name>
    <dbReference type="NCBI Taxonomy" id="1310421"/>
    <lineage>
        <taxon>Bacteria</taxon>
        <taxon>Pseudomonadati</taxon>
        <taxon>Pseudomonadota</taxon>
        <taxon>Gammaproteobacteria</taxon>
        <taxon>Oceanospirillales</taxon>
        <taxon>Saccharospirillaceae</taxon>
        <taxon>Reinekea</taxon>
    </lineage>
</organism>
<dbReference type="PANTHER" id="PTHR45856:SF24">
    <property type="entry name" value="FUNGAL LIPASE-LIKE DOMAIN-CONTAINING PROTEIN"/>
    <property type="match status" value="1"/>
</dbReference>
<dbReference type="InterPro" id="IPR002921">
    <property type="entry name" value="Fungal_lipase-type"/>
</dbReference>
<dbReference type="InterPro" id="IPR051218">
    <property type="entry name" value="Sec_MonoDiacylglyc_Lipase"/>
</dbReference>
<feature type="domain" description="Fungal lipase-type" evidence="1">
    <location>
        <begin position="128"/>
        <end position="257"/>
    </location>
</feature>
<sequence length="372" mass="42202">MHNEFDRPDLMYPPSFRAAFSDRQAFVCAVLAKYAYYPFEGLADQEKLVADAQALVTDSAKQAQLNTLLNKILAMHIVKPSHAEQVFAQLLGAGGFTLLKTFDHIGAQAFVCQRESQLNGGGTRVELYVVFRGTEIKDKRDIKADLMANLDLDPDFGQKSKVHRGFRSYLDALDRTSEGSLSAFVKAQKFDQLFIVGHSLGGAIAKLFTRKYFPADQASCYTYGAPPVGNQAFQEGLKTPVYEIINETDIVPRLPNQTLVMGTQLLFKFVQIVAGRLNLFTDLLIEKNWSSKIEQRLQQFHEYYHCGYVSYLVGHGKNVTLTLNVPALTRANWYVKRAFKWRLWKQPLTDHSIDQYIEKLRFHAIKRNSESS</sequence>
<dbReference type="PANTHER" id="PTHR45856">
    <property type="entry name" value="ALPHA/BETA-HYDROLASES SUPERFAMILY PROTEIN"/>
    <property type="match status" value="1"/>
</dbReference>
<keyword evidence="3" id="KW-1185">Reference proteome</keyword>
<dbReference type="EMBL" id="JBHRYN010000069">
    <property type="protein sequence ID" value="MFC3703015.1"/>
    <property type="molecule type" value="Genomic_DNA"/>
</dbReference>
<dbReference type="InterPro" id="IPR029058">
    <property type="entry name" value="AB_hydrolase_fold"/>
</dbReference>
<dbReference type="Proteomes" id="UP001595710">
    <property type="component" value="Unassembled WGS sequence"/>
</dbReference>
<evidence type="ECO:0000313" key="3">
    <source>
        <dbReference type="Proteomes" id="UP001595710"/>
    </source>
</evidence>
<dbReference type="RefSeq" id="WP_290280131.1">
    <property type="nucleotide sequence ID" value="NZ_JAUFQI010000001.1"/>
</dbReference>
<dbReference type="SUPFAM" id="SSF53474">
    <property type="entry name" value="alpha/beta-Hydrolases"/>
    <property type="match status" value="1"/>
</dbReference>
<comment type="caution">
    <text evidence="2">The sequence shown here is derived from an EMBL/GenBank/DDBJ whole genome shotgun (WGS) entry which is preliminary data.</text>
</comment>
<reference evidence="3" key="1">
    <citation type="journal article" date="2019" name="Int. J. Syst. Evol. Microbiol.">
        <title>The Global Catalogue of Microorganisms (GCM) 10K type strain sequencing project: providing services to taxonomists for standard genome sequencing and annotation.</title>
        <authorList>
            <consortium name="The Broad Institute Genomics Platform"/>
            <consortium name="The Broad Institute Genome Sequencing Center for Infectious Disease"/>
            <person name="Wu L."/>
            <person name="Ma J."/>
        </authorList>
    </citation>
    <scope>NUCLEOTIDE SEQUENCE [LARGE SCALE GENOMIC DNA]</scope>
    <source>
        <strain evidence="3">CECT 8288</strain>
    </source>
</reference>
<protein>
    <submittedName>
        <fullName evidence="2">Lipase family protein</fullName>
    </submittedName>
</protein>
<evidence type="ECO:0000313" key="2">
    <source>
        <dbReference type="EMBL" id="MFC3703015.1"/>
    </source>
</evidence>
<accession>A0ABV7WYQ6</accession>
<proteinExistence type="predicted"/>
<dbReference type="CDD" id="cd00519">
    <property type="entry name" value="Lipase_3"/>
    <property type="match status" value="1"/>
</dbReference>
<dbReference type="Pfam" id="PF01764">
    <property type="entry name" value="Lipase_3"/>
    <property type="match status" value="1"/>
</dbReference>
<evidence type="ECO:0000259" key="1">
    <source>
        <dbReference type="Pfam" id="PF01764"/>
    </source>
</evidence>
<dbReference type="Gene3D" id="3.40.50.1820">
    <property type="entry name" value="alpha/beta hydrolase"/>
    <property type="match status" value="1"/>
</dbReference>
<gene>
    <name evidence="2" type="ORF">ACFOND_15395</name>
</gene>
<name>A0ABV7WYQ6_9GAMM</name>